<feature type="transmembrane region" description="Helical" evidence="2">
    <location>
        <begin position="27"/>
        <end position="47"/>
    </location>
</feature>
<feature type="coiled-coil region" evidence="1">
    <location>
        <begin position="315"/>
        <end position="356"/>
    </location>
</feature>
<gene>
    <name evidence="3" type="ORF">K3721_14635</name>
</gene>
<keyword evidence="1" id="KW-0175">Coiled coil</keyword>
<dbReference type="EMBL" id="CP081070">
    <property type="protein sequence ID" value="UWQ53224.1"/>
    <property type="molecule type" value="Genomic_DNA"/>
</dbReference>
<evidence type="ECO:0000313" key="4">
    <source>
        <dbReference type="Proteomes" id="UP001058713"/>
    </source>
</evidence>
<reference evidence="3" key="1">
    <citation type="submission" date="2021-08" db="EMBL/GenBank/DDBJ databases">
        <authorList>
            <person name="Nwanade C."/>
            <person name="Wang M."/>
            <person name="Masoudi A."/>
            <person name="Yu Z."/>
            <person name="Liu J."/>
        </authorList>
    </citation>
    <scope>NUCLEOTIDE SEQUENCE</scope>
    <source>
        <strain evidence="3">S122</strain>
    </source>
</reference>
<evidence type="ECO:0000313" key="3">
    <source>
        <dbReference type="EMBL" id="UWQ53224.1"/>
    </source>
</evidence>
<sequence>MIYFVAVGLCFYLFSRGEELTDVGATLASIGFFGVAVVVIGLAMPMLGANLPKLPVDTIYYSAAILATVVLFVGSVNERAILNLQTNIESKTIELSRYELDKRRLAEVLINRQETRLELEVAIENALEKIETADAIELVEREVEVAQALELQTGLGKFWEETKAVLGSCSVREQRLELERAINPEAFGLVNPEQIFDDTFQDMNSRLDRGTVLGDRLPNLKDAPLTPEQLRYAADLLDDVAACSRLRTDHERISTEAAGYNRLFALEGMRRSSAYTRISGNQISTAIDDETQSMMSLISEIRSAHELAARGPSALESANNAIAETRDALSSSEQSATDIQLEVERLRGDLEKIKDQPLVGKARWAKEQGEVTWPFLLIMMLGMKLARDPLY</sequence>
<accession>A0A9Q9HHM0</accession>
<dbReference type="RefSeq" id="WP_259970892.1">
    <property type="nucleotide sequence ID" value="NZ_CP081070.1"/>
</dbReference>
<keyword evidence="2" id="KW-1133">Transmembrane helix</keyword>
<feature type="transmembrane region" description="Helical" evidence="2">
    <location>
        <begin position="59"/>
        <end position="76"/>
    </location>
</feature>
<keyword evidence="2" id="KW-0472">Membrane</keyword>
<proteinExistence type="predicted"/>
<evidence type="ECO:0000256" key="2">
    <source>
        <dbReference type="SAM" id="Phobius"/>
    </source>
</evidence>
<dbReference type="AlphaFoldDB" id="A0A9Q9HHM0"/>
<protein>
    <submittedName>
        <fullName evidence="3">Uncharacterized protein</fullName>
    </submittedName>
</protein>
<keyword evidence="2" id="KW-0812">Transmembrane</keyword>
<organism evidence="3 4">
    <name type="scientific">Leisingera caerulea</name>
    <name type="common">Phaeobacter caeruleus</name>
    <dbReference type="NCBI Taxonomy" id="506591"/>
    <lineage>
        <taxon>Bacteria</taxon>
        <taxon>Pseudomonadati</taxon>
        <taxon>Pseudomonadota</taxon>
        <taxon>Alphaproteobacteria</taxon>
        <taxon>Rhodobacterales</taxon>
        <taxon>Roseobacteraceae</taxon>
        <taxon>Leisingera</taxon>
    </lineage>
</organism>
<dbReference type="Proteomes" id="UP001058713">
    <property type="component" value="Chromosome"/>
</dbReference>
<evidence type="ECO:0000256" key="1">
    <source>
        <dbReference type="SAM" id="Coils"/>
    </source>
</evidence>
<dbReference type="KEGG" id="lcae:K3721_14635"/>
<name>A0A9Q9HHM0_LEICA</name>